<proteinExistence type="predicted"/>
<accession>A0ABM1YRV6</accession>
<dbReference type="SUPFAM" id="SSF52047">
    <property type="entry name" value="RNI-like"/>
    <property type="match status" value="1"/>
</dbReference>
<keyword evidence="3" id="KW-1185">Reference proteome</keyword>
<evidence type="ECO:0000313" key="3">
    <source>
        <dbReference type="Proteomes" id="UP000069940"/>
    </source>
</evidence>
<dbReference type="Gene3D" id="3.80.10.10">
    <property type="entry name" value="Ribonuclease Inhibitor"/>
    <property type="match status" value="1"/>
</dbReference>
<evidence type="ECO:0000313" key="2">
    <source>
        <dbReference type="EnsemblMetazoa" id="AALFPA23_011609.P16474"/>
    </source>
</evidence>
<dbReference type="EnsemblMetazoa" id="AALFPA23_011609.R16474">
    <property type="protein sequence ID" value="AALFPA23_011609.P16474"/>
    <property type="gene ID" value="AALFPA23_011609"/>
</dbReference>
<organism evidence="2 3">
    <name type="scientific">Aedes albopictus</name>
    <name type="common">Asian tiger mosquito</name>
    <name type="synonym">Stegomyia albopicta</name>
    <dbReference type="NCBI Taxonomy" id="7160"/>
    <lineage>
        <taxon>Eukaryota</taxon>
        <taxon>Metazoa</taxon>
        <taxon>Ecdysozoa</taxon>
        <taxon>Arthropoda</taxon>
        <taxon>Hexapoda</taxon>
        <taxon>Insecta</taxon>
        <taxon>Pterygota</taxon>
        <taxon>Neoptera</taxon>
        <taxon>Endopterygota</taxon>
        <taxon>Diptera</taxon>
        <taxon>Nematocera</taxon>
        <taxon>Culicoidea</taxon>
        <taxon>Culicidae</taxon>
        <taxon>Culicinae</taxon>
        <taxon>Aedini</taxon>
        <taxon>Aedes</taxon>
        <taxon>Stegomyia</taxon>
    </lineage>
</organism>
<dbReference type="Gene3D" id="1.20.1280.50">
    <property type="match status" value="1"/>
</dbReference>
<dbReference type="InterPro" id="IPR032675">
    <property type="entry name" value="LRR_dom_sf"/>
</dbReference>
<sequence>MASPPKKVFAIDPKLYQRQAFGNDQVQPVRQFCKAGPSAAATKMKPLPIMKQDLDWQNIPSLVLATVAQLLPMADRKTCTLVCRRWNSIVFGSAINNMVTFPLSKWKSESYVPFDGFHRMMQRSYRKVEISWVNYADSDYLRTINGLFETLPKYELRKLTLNVPPDETLGEFFERHRSIWERIQQLHVYIGSPLKIYPMPADDVKLDIRKLSINMPMLECLEWREGSLGNISHGRQVFVISAPRLEYAKVHTFRHWNCYSVLNIKSCTNLRNAFLDIPNRIWRTFHQCISFGQLRTLNFGTESREYPIENITPVQFDQLFATMKNLQAVKISGLGDSVNAPLAAVCRRCPLIWSVELDRFEVDAEAFLQLIKLKNLKRLFLTNGKIINPKVSIFCRSLQDLWLRNVELVGGDHKAFPIKLNDAMKRRLLYTTPGNDVVICNYSMN</sequence>
<reference evidence="2" key="2">
    <citation type="submission" date="2025-05" db="UniProtKB">
        <authorList>
            <consortium name="EnsemblMetazoa"/>
        </authorList>
    </citation>
    <scope>IDENTIFICATION</scope>
    <source>
        <strain evidence="2">Foshan</strain>
    </source>
</reference>
<dbReference type="InterPro" id="IPR001810">
    <property type="entry name" value="F-box_dom"/>
</dbReference>
<reference evidence="3" key="1">
    <citation type="journal article" date="2015" name="Proc. Natl. Acad. Sci. U.S.A.">
        <title>Genome sequence of the Asian Tiger mosquito, Aedes albopictus, reveals insights into its biology, genetics, and evolution.</title>
        <authorList>
            <person name="Chen X.G."/>
            <person name="Jiang X."/>
            <person name="Gu J."/>
            <person name="Xu M."/>
            <person name="Wu Y."/>
            <person name="Deng Y."/>
            <person name="Zhang C."/>
            <person name="Bonizzoni M."/>
            <person name="Dermauw W."/>
            <person name="Vontas J."/>
            <person name="Armbruster P."/>
            <person name="Huang X."/>
            <person name="Yang Y."/>
            <person name="Zhang H."/>
            <person name="He W."/>
            <person name="Peng H."/>
            <person name="Liu Y."/>
            <person name="Wu K."/>
            <person name="Chen J."/>
            <person name="Lirakis M."/>
            <person name="Topalis P."/>
            <person name="Van Leeuwen T."/>
            <person name="Hall A.B."/>
            <person name="Jiang X."/>
            <person name="Thorpe C."/>
            <person name="Mueller R.L."/>
            <person name="Sun C."/>
            <person name="Waterhouse R.M."/>
            <person name="Yan G."/>
            <person name="Tu Z.J."/>
            <person name="Fang X."/>
            <person name="James A.A."/>
        </authorList>
    </citation>
    <scope>NUCLEOTIDE SEQUENCE [LARGE SCALE GENOMIC DNA]</scope>
    <source>
        <strain evidence="3">Foshan</strain>
    </source>
</reference>
<dbReference type="Proteomes" id="UP000069940">
    <property type="component" value="Unassembled WGS sequence"/>
</dbReference>
<evidence type="ECO:0000259" key="1">
    <source>
        <dbReference type="Pfam" id="PF00646"/>
    </source>
</evidence>
<dbReference type="Pfam" id="PF00646">
    <property type="entry name" value="F-box"/>
    <property type="match status" value="1"/>
</dbReference>
<name>A0ABM1YRV6_AEDAL</name>
<dbReference type="InterPro" id="IPR036047">
    <property type="entry name" value="F-box-like_dom_sf"/>
</dbReference>
<dbReference type="RefSeq" id="XP_029735909.2">
    <property type="nucleotide sequence ID" value="XM_029880049.2"/>
</dbReference>
<dbReference type="GeneID" id="109412535"/>
<protein>
    <recommendedName>
        <fullName evidence="1">F-box domain-containing protein</fullName>
    </recommendedName>
</protein>
<dbReference type="SUPFAM" id="SSF81383">
    <property type="entry name" value="F-box domain"/>
    <property type="match status" value="1"/>
</dbReference>
<feature type="domain" description="F-box" evidence="1">
    <location>
        <begin position="56"/>
        <end position="90"/>
    </location>
</feature>